<evidence type="ECO:0000256" key="1">
    <source>
        <dbReference type="SAM" id="MobiDB-lite"/>
    </source>
</evidence>
<dbReference type="EMBL" id="HBUF01052135">
    <property type="protein sequence ID" value="CAG6622244.1"/>
    <property type="molecule type" value="Transcribed_RNA"/>
</dbReference>
<name>A0A8D8M4V3_9HEMI</name>
<protein>
    <submittedName>
        <fullName evidence="2">Proline-, glutamic acid- and leucine-rich protein 1</fullName>
    </submittedName>
</protein>
<proteinExistence type="predicted"/>
<dbReference type="PANTHER" id="PTHR34105">
    <property type="entry name" value="PROLINE-, GLUTAMIC ACID- AND LEUCINE-RICH PROTEIN 1"/>
    <property type="match status" value="1"/>
</dbReference>
<reference evidence="2" key="1">
    <citation type="submission" date="2021-05" db="EMBL/GenBank/DDBJ databases">
        <authorList>
            <person name="Alioto T."/>
            <person name="Alioto T."/>
            <person name="Gomez Garrido J."/>
        </authorList>
    </citation>
    <scope>NUCLEOTIDE SEQUENCE</scope>
</reference>
<feature type="compositionally biased region" description="Low complexity" evidence="1">
    <location>
        <begin position="632"/>
        <end position="641"/>
    </location>
</feature>
<feature type="compositionally biased region" description="Low complexity" evidence="1">
    <location>
        <begin position="814"/>
        <end position="825"/>
    </location>
</feature>
<feature type="compositionally biased region" description="Acidic residues" evidence="1">
    <location>
        <begin position="862"/>
        <end position="909"/>
    </location>
</feature>
<feature type="compositionally biased region" description="Acidic residues" evidence="1">
    <location>
        <begin position="826"/>
        <end position="840"/>
    </location>
</feature>
<feature type="compositionally biased region" description="Acidic residues" evidence="1">
    <location>
        <begin position="1163"/>
        <end position="1177"/>
    </location>
</feature>
<feature type="region of interest" description="Disordered" evidence="1">
    <location>
        <begin position="814"/>
        <end position="1121"/>
    </location>
</feature>
<dbReference type="AlphaFoldDB" id="A0A8D8M4V3"/>
<dbReference type="PANTHER" id="PTHR34105:SF1">
    <property type="entry name" value="PROLINE-, GLUTAMIC ACID- AND LEUCINE-RICH PROTEIN 1"/>
    <property type="match status" value="1"/>
</dbReference>
<feature type="compositionally biased region" description="Acidic residues" evidence="1">
    <location>
        <begin position="648"/>
        <end position="662"/>
    </location>
</feature>
<feature type="compositionally biased region" description="Acidic residues" evidence="1">
    <location>
        <begin position="1084"/>
        <end position="1095"/>
    </location>
</feature>
<dbReference type="GO" id="GO:0006364">
    <property type="term" value="P:rRNA processing"/>
    <property type="evidence" value="ECO:0007669"/>
    <property type="project" value="TreeGrafter"/>
</dbReference>
<feature type="compositionally biased region" description="Basic and acidic residues" evidence="1">
    <location>
        <begin position="695"/>
        <end position="714"/>
    </location>
</feature>
<dbReference type="InterPro" id="IPR016024">
    <property type="entry name" value="ARM-type_fold"/>
</dbReference>
<feature type="compositionally biased region" description="Basic and acidic residues" evidence="1">
    <location>
        <begin position="1046"/>
        <end position="1069"/>
    </location>
</feature>
<feature type="region of interest" description="Disordered" evidence="1">
    <location>
        <begin position="632"/>
        <end position="794"/>
    </location>
</feature>
<feature type="compositionally biased region" description="Polar residues" evidence="1">
    <location>
        <begin position="1099"/>
        <end position="1110"/>
    </location>
</feature>
<feature type="compositionally biased region" description="Polar residues" evidence="1">
    <location>
        <begin position="1023"/>
        <end position="1040"/>
    </location>
</feature>
<feature type="compositionally biased region" description="Low complexity" evidence="1">
    <location>
        <begin position="978"/>
        <end position="987"/>
    </location>
</feature>
<dbReference type="GO" id="GO:0005634">
    <property type="term" value="C:nucleus"/>
    <property type="evidence" value="ECO:0007669"/>
    <property type="project" value="TreeGrafter"/>
</dbReference>
<feature type="compositionally biased region" description="Basic and acidic residues" evidence="1">
    <location>
        <begin position="992"/>
        <end position="1014"/>
    </location>
</feature>
<feature type="region of interest" description="Disordered" evidence="1">
    <location>
        <begin position="1156"/>
        <end position="1186"/>
    </location>
</feature>
<feature type="compositionally biased region" description="Basic and acidic residues" evidence="1">
    <location>
        <begin position="937"/>
        <end position="960"/>
    </location>
</feature>
<organism evidence="2">
    <name type="scientific">Cacopsylla melanoneura</name>
    <dbReference type="NCBI Taxonomy" id="428564"/>
    <lineage>
        <taxon>Eukaryota</taxon>
        <taxon>Metazoa</taxon>
        <taxon>Ecdysozoa</taxon>
        <taxon>Arthropoda</taxon>
        <taxon>Hexapoda</taxon>
        <taxon>Insecta</taxon>
        <taxon>Pterygota</taxon>
        <taxon>Neoptera</taxon>
        <taxon>Paraneoptera</taxon>
        <taxon>Hemiptera</taxon>
        <taxon>Sternorrhyncha</taxon>
        <taxon>Psylloidea</taxon>
        <taxon>Psyllidae</taxon>
        <taxon>Psyllinae</taxon>
        <taxon>Cacopsylla</taxon>
    </lineage>
</organism>
<feature type="compositionally biased region" description="Basic and acidic residues" evidence="1">
    <location>
        <begin position="767"/>
        <end position="785"/>
    </location>
</feature>
<feature type="compositionally biased region" description="Low complexity" evidence="1">
    <location>
        <begin position="841"/>
        <end position="861"/>
    </location>
</feature>
<evidence type="ECO:0000313" key="2">
    <source>
        <dbReference type="EMBL" id="CAG6622244.1"/>
    </source>
</evidence>
<dbReference type="SUPFAM" id="SSF48371">
    <property type="entry name" value="ARM repeat"/>
    <property type="match status" value="1"/>
</dbReference>
<accession>A0A8D8M4V3</accession>
<sequence>MSDQLKNLLSDIVFENELSSSSLHNILKACNELQNFKHKDTSSINQIISNLNANINVQQNHQLLNTVIQQCTEDLLVNHAITWMSLCIKSNDNFSASIGALDYTNLNLLVSKTSHSNDVKKQFIASVLPKFMLKLNSVPSNPLVCREKLKCLESVLRYYNGPCFSHYKTAEKFLLNCVEQHHSSCSSSAALTTHIGLCYTLLSQLGGGGHQTSLYKDNWTSALVKLVACTHKVLDQMFEDVPEIQTVPVPISIRTLDVTIPFLSYYPNTENTSKLHASTHLLRAFKVLSTFIRTHLGAPFPAPKTINVEAVLSVVARVLSITPLTLSNLDVTSGHAILLSLLPEVHAHAHAILNTLVLIAGRNLIPHSLYICKLTVHTLKWTNSSEADRHALERPYRELRCAAYKTLHSWLTLAGYASNIELVAEELIDYLLADIVYEKQGVTLTTVMKKTRKRHKTKVGLESVDNKSMQQRALPISGGTKHYQPGDSLCAQAHRILADVLGCAGSLLKPDLIQSIQTTLAGLLLPLSTGCRDVYPYSTCAASRLALYSTLESCLLYSNPRTPDLAHYASVFYRAGLTDGDVEIRKQCQRGIEILEKIQHPKADSLNFVLENLEEEKLKLLGPYVGKVNLVGQQQQQRQTNGHGGGASEEEDEDDSEDEEMSEPAMKKGKQIESGAATPSGKGNKEQTGAGSKQGKKDGGNKQGKQEARQEDSKQKKRKRNELNKGKEDNEDSEDETDKSGQESKKKKLKTKENSGKEKNKKTSGKNVDEPKNGDKGSKTQDKKSGGAVVKEGTSKMSKALAKIANKPANFISLEGFSDSSSSSDDSSEEDFEGLDDSDGSENGVAMMLMNAMMGGNNSDFSFDDDDDEDEDEEDDDGEEDDSSIFEDDDDDDQDSESEMETSSSEDEDRPGVIITEIVDEELIETDITTTTTSVGNDKESGAIETSKTDSMGKRKENDSKSVGAKHVENMGGKTRNASESSEANASKGNKSKKETIDGKTDGHEEATSKDGKSKTNAKTKLVKTNSEATKIDSSSTGSNKPYVKGKVDSRDTSGKNEDKKKHDKDVGRKNNGGKTNDNIDCIDLGESDDSDDQDKTETGTNSANKTSGNKEAIGRSKGKTITSSLESEEIVLSSDNSQDSTIVVKPLKKTGKTDGELVKEGIDEDEEESEGEEEIDECLKLFSVE</sequence>